<dbReference type="PANTHER" id="PTHR32322:SF18">
    <property type="entry name" value="S-ADENOSYLMETHIONINE_S-ADENOSYLHOMOCYSTEINE TRANSPORTER"/>
    <property type="match status" value="1"/>
</dbReference>
<reference evidence="10" key="2">
    <citation type="submission" date="2020-02" db="EMBL/GenBank/DDBJ databases">
        <authorList>
            <consortium name="NCBI Pathogen Detection Project"/>
        </authorList>
    </citation>
    <scope>NUCLEOTIDE SEQUENCE</scope>
    <source>
        <strain evidence="10">MA.03-3818</strain>
    </source>
</reference>
<evidence type="ECO:0000256" key="5">
    <source>
        <dbReference type="ARBA" id="ARBA00022989"/>
    </source>
</evidence>
<dbReference type="EMBL" id="DAAUKO010000015">
    <property type="protein sequence ID" value="HAF1615727.1"/>
    <property type="molecule type" value="Genomic_DNA"/>
</dbReference>
<evidence type="ECO:0000256" key="7">
    <source>
        <dbReference type="ARBA" id="ARBA00040595"/>
    </source>
</evidence>
<keyword evidence="6 8" id="KW-0472">Membrane</keyword>
<feature type="transmembrane region" description="Helical" evidence="8">
    <location>
        <begin position="148"/>
        <end position="166"/>
    </location>
</feature>
<feature type="transmembrane region" description="Helical" evidence="8">
    <location>
        <begin position="210"/>
        <end position="229"/>
    </location>
</feature>
<dbReference type="PANTHER" id="PTHR32322">
    <property type="entry name" value="INNER MEMBRANE TRANSPORTER"/>
    <property type="match status" value="1"/>
</dbReference>
<feature type="transmembrane region" description="Helical" evidence="8">
    <location>
        <begin position="64"/>
        <end position="85"/>
    </location>
</feature>
<feature type="transmembrane region" description="Helical" evidence="8">
    <location>
        <begin position="265"/>
        <end position="282"/>
    </location>
</feature>
<dbReference type="InterPro" id="IPR050638">
    <property type="entry name" value="AA-Vitamin_Transporters"/>
</dbReference>
<gene>
    <name evidence="10" type="ORF">G9B49_004754</name>
</gene>
<dbReference type="InterPro" id="IPR000620">
    <property type="entry name" value="EamA_dom"/>
</dbReference>
<comment type="caution">
    <text evidence="10">The sequence shown here is derived from an EMBL/GenBank/DDBJ whole genome shotgun (WGS) entry which is preliminary data.</text>
</comment>
<evidence type="ECO:0000256" key="8">
    <source>
        <dbReference type="SAM" id="Phobius"/>
    </source>
</evidence>
<evidence type="ECO:0000256" key="6">
    <source>
        <dbReference type="ARBA" id="ARBA00023136"/>
    </source>
</evidence>
<evidence type="ECO:0000256" key="2">
    <source>
        <dbReference type="ARBA" id="ARBA00009853"/>
    </source>
</evidence>
<dbReference type="InterPro" id="IPR037185">
    <property type="entry name" value="EmrE-like"/>
</dbReference>
<dbReference type="GO" id="GO:0005886">
    <property type="term" value="C:plasma membrane"/>
    <property type="evidence" value="ECO:0007669"/>
    <property type="project" value="UniProtKB-SubCell"/>
</dbReference>
<evidence type="ECO:0000256" key="1">
    <source>
        <dbReference type="ARBA" id="ARBA00004651"/>
    </source>
</evidence>
<evidence type="ECO:0000256" key="4">
    <source>
        <dbReference type="ARBA" id="ARBA00022692"/>
    </source>
</evidence>
<comment type="similarity">
    <text evidence="2">Belongs to the drug/metabolite transporter (DMT) superfamily. 10 TMS drug/metabolite exporter (DME) (TC 2.A.7.3) family.</text>
</comment>
<reference evidence="10" key="1">
    <citation type="journal article" date="2018" name="Genome Biol.">
        <title>SKESA: strategic k-mer extension for scrupulous assemblies.</title>
        <authorList>
            <person name="Souvorov A."/>
            <person name="Agarwala R."/>
            <person name="Lipman D.J."/>
        </authorList>
    </citation>
    <scope>NUCLEOTIDE SEQUENCE</scope>
    <source>
        <strain evidence="10">MA.03-3818</strain>
    </source>
</reference>
<feature type="domain" description="EamA" evidence="9">
    <location>
        <begin position="149"/>
        <end position="282"/>
    </location>
</feature>
<feature type="transmembrane region" description="Helical" evidence="8">
    <location>
        <begin position="91"/>
        <end position="112"/>
    </location>
</feature>
<organism evidence="10">
    <name type="scientific">Salmonella enterica</name>
    <name type="common">Salmonella choleraesuis</name>
    <dbReference type="NCBI Taxonomy" id="28901"/>
    <lineage>
        <taxon>Bacteria</taxon>
        <taxon>Pseudomonadati</taxon>
        <taxon>Pseudomonadota</taxon>
        <taxon>Gammaproteobacteria</taxon>
        <taxon>Enterobacterales</taxon>
        <taxon>Enterobacteriaceae</taxon>
        <taxon>Salmonella</taxon>
    </lineage>
</organism>
<feature type="transmembrane region" description="Helical" evidence="8">
    <location>
        <begin position="241"/>
        <end position="259"/>
    </location>
</feature>
<keyword evidence="4 8" id="KW-0812">Transmembrane</keyword>
<evidence type="ECO:0000313" key="10">
    <source>
        <dbReference type="EMBL" id="HAF1615727.1"/>
    </source>
</evidence>
<keyword evidence="5 8" id="KW-1133">Transmembrane helix</keyword>
<dbReference type="Pfam" id="PF00892">
    <property type="entry name" value="EamA"/>
    <property type="match status" value="2"/>
</dbReference>
<dbReference type="AlphaFoldDB" id="A0A742UFZ7"/>
<proteinExistence type="inferred from homology"/>
<dbReference type="Gene3D" id="1.10.3730.20">
    <property type="match status" value="1"/>
</dbReference>
<name>A0A742UFZ7_SALER</name>
<evidence type="ECO:0000256" key="3">
    <source>
        <dbReference type="ARBA" id="ARBA00022475"/>
    </source>
</evidence>
<keyword evidence="3" id="KW-1003">Cell membrane</keyword>
<accession>A0A742UFZ7</accession>
<feature type="transmembrane region" description="Helical" evidence="8">
    <location>
        <begin position="119"/>
        <end position="136"/>
    </location>
</feature>
<feature type="transmembrane region" description="Helical" evidence="8">
    <location>
        <begin position="178"/>
        <end position="198"/>
    </location>
</feature>
<protein>
    <recommendedName>
        <fullName evidence="7">Threonine/homoserine exporter RhtA</fullName>
    </recommendedName>
</protein>
<feature type="transmembrane region" description="Helical" evidence="8">
    <location>
        <begin position="32"/>
        <end position="52"/>
    </location>
</feature>
<dbReference type="SUPFAM" id="SSF103481">
    <property type="entry name" value="Multidrug resistance efflux transporter EmrE"/>
    <property type="match status" value="2"/>
</dbReference>
<comment type="subcellular location">
    <subcellularLocation>
        <location evidence="1">Cell membrane</location>
        <topology evidence="1">Multi-pass membrane protein</topology>
    </subcellularLocation>
</comment>
<evidence type="ECO:0000259" key="9">
    <source>
        <dbReference type="Pfam" id="PF00892"/>
    </source>
</evidence>
<feature type="domain" description="EamA" evidence="9">
    <location>
        <begin position="3"/>
        <end position="129"/>
    </location>
</feature>
<sequence length="289" mass="31761">MTRGIILALLAAFSWGSAIVMSKISLGELGAGSLFFFQICAATVLSWLMLIGTGKKFTVSRTSLLAYSTGLFEPFLAYILTLYGLKHVQAGIASVIFSLESAFILILSVIIFRMRIRSPWIFLLLLIVAMAGSLMAVLPDTGKKDGNIMGYSLVLAGVISAAFYVVISSKLVDVFDPVTLLTGQLTFSFIMSFIFLIVSGESFSLPEHSILLIVLSGILQYFLAFLFYLHALKWTEVHIAGVMLYFIPVIAVVLSYFFLGEILSFVQVSGIILIIISVYILNKKYDSEH</sequence>